<feature type="non-terminal residue" evidence="1">
    <location>
        <position position="52"/>
    </location>
</feature>
<accession>A0A8S3CCS2</accession>
<dbReference type="EMBL" id="CAJOBH010167842">
    <property type="protein sequence ID" value="CAF4900706.1"/>
    <property type="molecule type" value="Genomic_DNA"/>
</dbReference>
<dbReference type="AlphaFoldDB" id="A0A8S3CCS2"/>
<proteinExistence type="predicted"/>
<evidence type="ECO:0000313" key="1">
    <source>
        <dbReference type="EMBL" id="CAF4900706.1"/>
    </source>
</evidence>
<gene>
    <name evidence="1" type="ORF">BYL167_LOCUS52163</name>
</gene>
<name>A0A8S3CCS2_9BILA</name>
<sequence length="52" mass="6220">MATPLHDFSLSCIRSEQAQDVIIQQIIQQIRNNRRYESFIIQHGILYKLAYR</sequence>
<reference evidence="1" key="1">
    <citation type="submission" date="2021-02" db="EMBL/GenBank/DDBJ databases">
        <authorList>
            <person name="Nowell W R."/>
        </authorList>
    </citation>
    <scope>NUCLEOTIDE SEQUENCE</scope>
</reference>
<evidence type="ECO:0000313" key="2">
    <source>
        <dbReference type="Proteomes" id="UP000681967"/>
    </source>
</evidence>
<comment type="caution">
    <text evidence="1">The sequence shown here is derived from an EMBL/GenBank/DDBJ whole genome shotgun (WGS) entry which is preliminary data.</text>
</comment>
<protein>
    <submittedName>
        <fullName evidence="1">Uncharacterized protein</fullName>
    </submittedName>
</protein>
<dbReference type="Proteomes" id="UP000681967">
    <property type="component" value="Unassembled WGS sequence"/>
</dbReference>
<organism evidence="1 2">
    <name type="scientific">Rotaria magnacalcarata</name>
    <dbReference type="NCBI Taxonomy" id="392030"/>
    <lineage>
        <taxon>Eukaryota</taxon>
        <taxon>Metazoa</taxon>
        <taxon>Spiralia</taxon>
        <taxon>Gnathifera</taxon>
        <taxon>Rotifera</taxon>
        <taxon>Eurotatoria</taxon>
        <taxon>Bdelloidea</taxon>
        <taxon>Philodinida</taxon>
        <taxon>Philodinidae</taxon>
        <taxon>Rotaria</taxon>
    </lineage>
</organism>